<sequence length="262" mass="27407" precursor="true">MKRLLLLLAFVSLPSAAADQYPAQDGWTISGGAEYSSGKYGGATSTDILYLPFMLRYATTRYAVSLTVPYISVTSGGGVIPGVGGASRGSGRMTNTATSSPTMTQSGLGDVIATAGYNLYGQEQLTLNLVGSVKFGTANENKSLGTGKNDYAAQIDMFYAYATSTLYTSIGYKVVGVPVGYTFNNIAYGSVGMAQTIDERSRAGLTLNVAQSMGPGIEGRRDVAIDVMHGFNEARSISAKLSKGLSTSSPDWLVGLYLTGPI</sequence>
<feature type="chain" id="PRO_5003069636" description="Transporter" evidence="1">
    <location>
        <begin position="18"/>
        <end position="262"/>
    </location>
</feature>
<dbReference type="KEGG" id="slt:Slit_0872"/>
<dbReference type="EMBL" id="CP001965">
    <property type="protein sequence ID" value="ADE11110.1"/>
    <property type="molecule type" value="Genomic_DNA"/>
</dbReference>
<accession>D5CPG9</accession>
<protein>
    <recommendedName>
        <fullName evidence="4">Transporter</fullName>
    </recommendedName>
</protein>
<keyword evidence="1" id="KW-0732">Signal</keyword>
<evidence type="ECO:0000256" key="1">
    <source>
        <dbReference type="SAM" id="SignalP"/>
    </source>
</evidence>
<keyword evidence="3" id="KW-1185">Reference proteome</keyword>
<evidence type="ECO:0008006" key="4">
    <source>
        <dbReference type="Google" id="ProtNLM"/>
    </source>
</evidence>
<dbReference type="Proteomes" id="UP000001625">
    <property type="component" value="Chromosome"/>
</dbReference>
<dbReference type="RefSeq" id="WP_013029008.1">
    <property type="nucleotide sequence ID" value="NC_013959.1"/>
</dbReference>
<gene>
    <name evidence="2" type="ordered locus">Slit_0872</name>
</gene>
<evidence type="ECO:0000313" key="3">
    <source>
        <dbReference type="Proteomes" id="UP000001625"/>
    </source>
</evidence>
<dbReference type="AlphaFoldDB" id="D5CPG9"/>
<feature type="signal peptide" evidence="1">
    <location>
        <begin position="1"/>
        <end position="17"/>
    </location>
</feature>
<reference evidence="2 3" key="1">
    <citation type="submission" date="2010-03" db="EMBL/GenBank/DDBJ databases">
        <title>Complete sequence of Sideroxydans lithotrophicus ES-1.</title>
        <authorList>
            <consortium name="US DOE Joint Genome Institute"/>
            <person name="Lucas S."/>
            <person name="Copeland A."/>
            <person name="Lapidus A."/>
            <person name="Cheng J.-F."/>
            <person name="Bruce D."/>
            <person name="Goodwin L."/>
            <person name="Pitluck S."/>
            <person name="Munk A.C."/>
            <person name="Detter J.C."/>
            <person name="Han C."/>
            <person name="Tapia R."/>
            <person name="Larimer F."/>
            <person name="Land M."/>
            <person name="Hauser L."/>
            <person name="Kyrpides N."/>
            <person name="Ivanova N."/>
            <person name="Emerson D."/>
            <person name="Woyke T."/>
        </authorList>
    </citation>
    <scope>NUCLEOTIDE SEQUENCE [LARGE SCALE GENOMIC DNA]</scope>
    <source>
        <strain evidence="2 3">ES-1</strain>
    </source>
</reference>
<dbReference type="eggNOG" id="ENOG5030ENV">
    <property type="taxonomic scope" value="Bacteria"/>
</dbReference>
<proteinExistence type="predicted"/>
<dbReference type="OrthoDB" id="194048at2"/>
<name>D5CPG9_SIDLE</name>
<dbReference type="HOGENOM" id="CLU_093145_0_0_4"/>
<organism evidence="2 3">
    <name type="scientific">Sideroxydans lithotrophicus (strain ES-1)</name>
    <dbReference type="NCBI Taxonomy" id="580332"/>
    <lineage>
        <taxon>Bacteria</taxon>
        <taxon>Pseudomonadati</taxon>
        <taxon>Pseudomonadota</taxon>
        <taxon>Betaproteobacteria</taxon>
        <taxon>Nitrosomonadales</taxon>
        <taxon>Gallionellaceae</taxon>
        <taxon>Sideroxydans</taxon>
    </lineage>
</organism>
<evidence type="ECO:0000313" key="2">
    <source>
        <dbReference type="EMBL" id="ADE11110.1"/>
    </source>
</evidence>